<evidence type="ECO:0000313" key="3">
    <source>
        <dbReference type="Proteomes" id="UP000812277"/>
    </source>
</evidence>
<evidence type="ECO:0000256" key="1">
    <source>
        <dbReference type="SAM" id="MobiDB-lite"/>
    </source>
</evidence>
<sequence>MTTKPELLTSAASLEEMERLIEAGADAFVIGESRYGLRLAGEFDAAMIAEAVKLAHPRGVRIYAALNNLMDNVTVGTLPDYIRSLHDAGVDALVFGDPAVLMAARSAAPGMALHWNAEMTSTNYETANYWGRRGAVRVVLARELNMDQVLEAKAHTSLAVQVQVHGLTNIYHSKRPLVHSYLEHQNESDTKPQKAESNSGQPRYRENERYLIEVERPDEQFPIYEDDNGTHIMSSDDLCMIENLQELMEVGIDSLKIEGLLKSIEYNETVVRAYRAVIDAYCADPEGYTFQEQWLDAIKELQNPARELSYGFFYKEQVY</sequence>
<dbReference type="PANTHER" id="PTHR30217">
    <property type="entry name" value="PEPTIDASE U32 FAMILY"/>
    <property type="match status" value="1"/>
</dbReference>
<evidence type="ECO:0000313" key="2">
    <source>
        <dbReference type="EMBL" id="MBW7477730.1"/>
    </source>
</evidence>
<dbReference type="RefSeq" id="WP_219875110.1">
    <property type="nucleotide sequence ID" value="NZ_JAHZIJ010000030.1"/>
</dbReference>
<organism evidence="2 3">
    <name type="scientific">Paenibacillus oenotherae</name>
    <dbReference type="NCBI Taxonomy" id="1435645"/>
    <lineage>
        <taxon>Bacteria</taxon>
        <taxon>Bacillati</taxon>
        <taxon>Bacillota</taxon>
        <taxon>Bacilli</taxon>
        <taxon>Bacillales</taxon>
        <taxon>Paenibacillaceae</taxon>
        <taxon>Paenibacillus</taxon>
    </lineage>
</organism>
<dbReference type="InterPro" id="IPR001539">
    <property type="entry name" value="Peptidase_U32"/>
</dbReference>
<feature type="compositionally biased region" description="Basic and acidic residues" evidence="1">
    <location>
        <begin position="183"/>
        <end position="194"/>
    </location>
</feature>
<name>A0ABS7DCX2_9BACL</name>
<proteinExistence type="predicted"/>
<keyword evidence="3" id="KW-1185">Reference proteome</keyword>
<dbReference type="Pfam" id="PF01136">
    <property type="entry name" value="Peptidase_U32"/>
    <property type="match status" value="1"/>
</dbReference>
<dbReference type="Proteomes" id="UP000812277">
    <property type="component" value="Unassembled WGS sequence"/>
</dbReference>
<comment type="caution">
    <text evidence="2">The sequence shown here is derived from an EMBL/GenBank/DDBJ whole genome shotgun (WGS) entry which is preliminary data.</text>
</comment>
<accession>A0ABS7DCX2</accession>
<dbReference type="InterPro" id="IPR051454">
    <property type="entry name" value="RNA/ubiquinone_mod_enzymes"/>
</dbReference>
<reference evidence="2 3" key="1">
    <citation type="submission" date="2021-07" db="EMBL/GenBank/DDBJ databases">
        <title>Paenibacillus radiodurans sp. nov., isolated from the southeastern edge of Tengger Desert.</title>
        <authorList>
            <person name="Zhang G."/>
        </authorList>
    </citation>
    <scope>NUCLEOTIDE SEQUENCE [LARGE SCALE GENOMIC DNA]</scope>
    <source>
        <strain evidence="2 3">DT7-4</strain>
    </source>
</reference>
<feature type="region of interest" description="Disordered" evidence="1">
    <location>
        <begin position="183"/>
        <end position="203"/>
    </location>
</feature>
<dbReference type="EMBL" id="JAHZIJ010000030">
    <property type="protein sequence ID" value="MBW7477730.1"/>
    <property type="molecule type" value="Genomic_DNA"/>
</dbReference>
<dbReference type="PANTHER" id="PTHR30217:SF7">
    <property type="entry name" value="TRNA HYDROXYLATION PROTEIN P2"/>
    <property type="match status" value="1"/>
</dbReference>
<gene>
    <name evidence="2" type="ORF">K0T92_23750</name>
</gene>
<protein>
    <submittedName>
        <fullName evidence="2">U32 family peptidase</fullName>
    </submittedName>
</protein>